<keyword evidence="3" id="KW-0963">Cytoplasm</keyword>
<comment type="similarity">
    <text evidence="2">Belongs to the PhoH family.</text>
</comment>
<dbReference type="PANTHER" id="PTHR30473:SF1">
    <property type="entry name" value="PHOH-LIKE PROTEIN"/>
    <property type="match status" value="1"/>
</dbReference>
<dbReference type="GeneID" id="65548110"/>
<comment type="subcellular location">
    <subcellularLocation>
        <location evidence="1">Cytoplasm</location>
    </subcellularLocation>
</comment>
<accession>A0A949T7X5</accession>
<dbReference type="GO" id="GO:0005524">
    <property type="term" value="F:ATP binding"/>
    <property type="evidence" value="ECO:0007669"/>
    <property type="project" value="UniProtKB-KW"/>
</dbReference>
<dbReference type="Pfam" id="PF02562">
    <property type="entry name" value="PhoH"/>
    <property type="match status" value="1"/>
</dbReference>
<evidence type="ECO:0000256" key="5">
    <source>
        <dbReference type="ARBA" id="ARBA00022840"/>
    </source>
</evidence>
<keyword evidence="5" id="KW-0067">ATP-binding</keyword>
<dbReference type="FunFam" id="3.40.50.300:FF:000013">
    <property type="entry name" value="PhoH family ATPase"/>
    <property type="match status" value="1"/>
</dbReference>
<organism evidence="10 11">
    <name type="scientific">Ursidibacter maritimus</name>
    <dbReference type="NCBI Taxonomy" id="1331689"/>
    <lineage>
        <taxon>Bacteria</taxon>
        <taxon>Pseudomonadati</taxon>
        <taxon>Pseudomonadota</taxon>
        <taxon>Gammaproteobacteria</taxon>
        <taxon>Pasteurellales</taxon>
        <taxon>Pasteurellaceae</taxon>
        <taxon>Ursidibacter</taxon>
    </lineage>
</organism>
<keyword evidence="4" id="KW-0547">Nucleotide-binding</keyword>
<dbReference type="EMBL" id="JABUMC010000017">
    <property type="protein sequence ID" value="MBV6547217.1"/>
    <property type="molecule type" value="Genomic_DNA"/>
</dbReference>
<evidence type="ECO:0000313" key="12">
    <source>
        <dbReference type="Proteomes" id="UP001196379"/>
    </source>
</evidence>
<dbReference type="OrthoDB" id="9805148at2"/>
<evidence type="ECO:0000259" key="8">
    <source>
        <dbReference type="Pfam" id="PF02562"/>
    </source>
</evidence>
<dbReference type="SUPFAM" id="SSF52540">
    <property type="entry name" value="P-loop containing nucleoside triphosphate hydrolases"/>
    <property type="match status" value="1"/>
</dbReference>
<dbReference type="AlphaFoldDB" id="A0A949T7X5"/>
<dbReference type="GO" id="GO:0005829">
    <property type="term" value="C:cytosol"/>
    <property type="evidence" value="ECO:0007669"/>
    <property type="project" value="TreeGrafter"/>
</dbReference>
<feature type="domain" description="PhoH-like protein" evidence="8">
    <location>
        <begin position="120"/>
        <end position="323"/>
    </location>
</feature>
<evidence type="ECO:0000256" key="3">
    <source>
        <dbReference type="ARBA" id="ARBA00022490"/>
    </source>
</evidence>
<dbReference type="Proteomes" id="UP001196379">
    <property type="component" value="Unassembled WGS sequence"/>
</dbReference>
<feature type="coiled-coil region" evidence="7">
    <location>
        <begin position="324"/>
        <end position="352"/>
    </location>
</feature>
<evidence type="ECO:0000256" key="6">
    <source>
        <dbReference type="ARBA" id="ARBA00039970"/>
    </source>
</evidence>
<evidence type="ECO:0000313" key="11">
    <source>
        <dbReference type="Proteomes" id="UP000732858"/>
    </source>
</evidence>
<evidence type="ECO:0000256" key="7">
    <source>
        <dbReference type="SAM" id="Coils"/>
    </source>
</evidence>
<reference evidence="10 12" key="1">
    <citation type="journal article" date="2021" name="Mol. Ecol.">
        <title>Polar bear-adapted Ursidibacter maritimus are remarkably conserved after generations in captivity.</title>
        <authorList>
            <person name="Espinosa-Gongora C."/>
            <person name="Hansen M.J."/>
            <person name="Bertelsen M.F."/>
            <person name="Bojesen A.M."/>
        </authorList>
    </citation>
    <scope>NUCLEOTIDE SEQUENCE</scope>
    <source>
        <strain evidence="10">Pb43105x</strain>
        <strain evidence="9 12">Pb43106</strain>
    </source>
</reference>
<evidence type="ECO:0000313" key="9">
    <source>
        <dbReference type="EMBL" id="MBV6531600.1"/>
    </source>
</evidence>
<name>A0A949T7X5_9PAST</name>
<dbReference type="InterPro" id="IPR051451">
    <property type="entry name" value="PhoH2-like"/>
</dbReference>
<gene>
    <name evidence="9" type="ORF">HT657_05545</name>
    <name evidence="10" type="ORF">HT672_08005</name>
</gene>
<evidence type="ECO:0000313" key="10">
    <source>
        <dbReference type="EMBL" id="MBV6547217.1"/>
    </source>
</evidence>
<keyword evidence="7" id="KW-0175">Coiled coil</keyword>
<evidence type="ECO:0000256" key="2">
    <source>
        <dbReference type="ARBA" id="ARBA00010393"/>
    </source>
</evidence>
<evidence type="ECO:0000256" key="1">
    <source>
        <dbReference type="ARBA" id="ARBA00004496"/>
    </source>
</evidence>
<dbReference type="Proteomes" id="UP000732858">
    <property type="component" value="Unassembled WGS sequence"/>
</dbReference>
<sequence>MNELIFTLEPEDNARLQSLCGAFDENLALIEKSFNLIIARHAFTFTLQPQEENHYSPSLLQNSAKLIQQLYAETAPLKGKIKELDLEDVHMAIQESRMLLQGQWQSSGYEIAIKTKRGVIKPRGEHQQAYLRNILNHDISFGIGPAGTGKTFLAVAAAVESLERQEIRRILLTRPAVEAGEKLGFLPGDLGQKIEPYLRPLYDALFEMLGFERAQKLMERNVIEIAPLAYMRGRTLNDAFIILDESQNTTIEQMKMFLTRIGFNSKAVITGDVTQVDLPRSQKSGLKHAMEVLGNVEELSFNYFDSHDIVRHPVVAKIVQAYDKWEAEDEIRKEEKRQAKLALEQQKILEQAELL</sequence>
<proteinExistence type="inferred from homology"/>
<dbReference type="InterPro" id="IPR003714">
    <property type="entry name" value="PhoH"/>
</dbReference>
<evidence type="ECO:0000256" key="4">
    <source>
        <dbReference type="ARBA" id="ARBA00022741"/>
    </source>
</evidence>
<protein>
    <recommendedName>
        <fullName evidence="6">PhoH-like protein</fullName>
    </recommendedName>
</protein>
<dbReference type="PANTHER" id="PTHR30473">
    <property type="entry name" value="PROTEIN PHOH"/>
    <property type="match status" value="1"/>
</dbReference>
<dbReference type="Gene3D" id="3.40.50.300">
    <property type="entry name" value="P-loop containing nucleotide triphosphate hydrolases"/>
    <property type="match status" value="1"/>
</dbReference>
<dbReference type="EMBL" id="JABULY010000002">
    <property type="protein sequence ID" value="MBV6531600.1"/>
    <property type="molecule type" value="Genomic_DNA"/>
</dbReference>
<comment type="caution">
    <text evidence="10">The sequence shown here is derived from an EMBL/GenBank/DDBJ whole genome shotgun (WGS) entry which is preliminary data.</text>
</comment>
<keyword evidence="12" id="KW-1185">Reference proteome</keyword>
<dbReference type="InterPro" id="IPR027417">
    <property type="entry name" value="P-loop_NTPase"/>
</dbReference>
<dbReference type="RefSeq" id="WP_157395205.1">
    <property type="nucleotide sequence ID" value="NZ_JABULY010000002.1"/>
</dbReference>